<evidence type="ECO:0000313" key="2">
    <source>
        <dbReference type="EMBL" id="PIS43390.1"/>
    </source>
</evidence>
<proteinExistence type="predicted"/>
<dbReference type="SUPFAM" id="SSF53098">
    <property type="entry name" value="Ribonuclease H-like"/>
    <property type="match status" value="1"/>
</dbReference>
<protein>
    <submittedName>
        <fullName evidence="2">IS481 family transposase</fullName>
    </submittedName>
</protein>
<dbReference type="Gene3D" id="3.30.420.10">
    <property type="entry name" value="Ribonuclease H-like superfamily/Ribonuclease H"/>
    <property type="match status" value="1"/>
</dbReference>
<dbReference type="EMBL" id="PEXT01000032">
    <property type="protein sequence ID" value="PIS43390.1"/>
    <property type="molecule type" value="Genomic_DNA"/>
</dbReference>
<comment type="caution">
    <text evidence="2">The sequence shown here is derived from an EMBL/GenBank/DDBJ whole genome shotgun (WGS) entry which is preliminary data.</text>
</comment>
<sequence>MDKRVIGRIVVRGRLQDFTVHDSTNKRYRTIEYGLKKLMKTEAKLKKRAERLAIKRYEKSYPGEMVHADTKMLPRLQGETKGIPRERLYVALDDFSRNLVADILPDKSQESSVVFGTITEERLPFTIRDWYTDRGTEWRGTKNHAFVAWCGENNITQHFTRPRTPKTNGKAERVIRTLIEEWHRKHHFASRDERRRILYAYVDHYNHERVHGTIGMTPIEKLAQFIQGDAEEPSL</sequence>
<dbReference type="InterPro" id="IPR001584">
    <property type="entry name" value="Integrase_cat-core"/>
</dbReference>
<name>A0A2H0YY12_9BACT</name>
<dbReference type="AlphaFoldDB" id="A0A2H0YY12"/>
<dbReference type="InterPro" id="IPR036397">
    <property type="entry name" value="RNaseH_sf"/>
</dbReference>
<feature type="domain" description="Integrase catalytic" evidence="1">
    <location>
        <begin position="58"/>
        <end position="226"/>
    </location>
</feature>
<dbReference type="PANTHER" id="PTHR42648">
    <property type="entry name" value="TRANSPOSASE, PUTATIVE-RELATED"/>
    <property type="match status" value="1"/>
</dbReference>
<evidence type="ECO:0000259" key="1">
    <source>
        <dbReference type="PROSITE" id="PS50994"/>
    </source>
</evidence>
<dbReference type="Proteomes" id="UP000228687">
    <property type="component" value="Unassembled WGS sequence"/>
</dbReference>
<accession>A0A2H0YY12</accession>
<dbReference type="GO" id="GO:0015074">
    <property type="term" value="P:DNA integration"/>
    <property type="evidence" value="ECO:0007669"/>
    <property type="project" value="InterPro"/>
</dbReference>
<evidence type="ECO:0000313" key="3">
    <source>
        <dbReference type="Proteomes" id="UP000228687"/>
    </source>
</evidence>
<dbReference type="PANTHER" id="PTHR42648:SF15">
    <property type="entry name" value="BLL8290 PROTEIN"/>
    <property type="match status" value="1"/>
</dbReference>
<dbReference type="InterPro" id="IPR012337">
    <property type="entry name" value="RNaseH-like_sf"/>
</dbReference>
<dbReference type="PROSITE" id="PS50994">
    <property type="entry name" value="INTEGRASE"/>
    <property type="match status" value="1"/>
</dbReference>
<reference evidence="3" key="1">
    <citation type="submission" date="2017-09" db="EMBL/GenBank/DDBJ databases">
        <title>Depth-based differentiation of microbial function through sediment-hosted aquifers and enrichment of novel symbionts in the deep terrestrial subsurface.</title>
        <authorList>
            <person name="Probst A.J."/>
            <person name="Ladd B."/>
            <person name="Jarett J.K."/>
            <person name="Geller-Mcgrath D.E."/>
            <person name="Sieber C.M.K."/>
            <person name="Emerson J.B."/>
            <person name="Anantharaman K."/>
            <person name="Thomas B.C."/>
            <person name="Malmstrom R."/>
            <person name="Stieglmeier M."/>
            <person name="Klingl A."/>
            <person name="Woyke T."/>
            <person name="Ryan C.M."/>
            <person name="Banfield J.F."/>
        </authorList>
    </citation>
    <scope>NUCLEOTIDE SEQUENCE [LARGE SCALE GENOMIC DNA]</scope>
</reference>
<organism evidence="2 3">
    <name type="scientific">Candidatus Kaiserbacteria bacterium CG08_land_8_20_14_0_20_50_21</name>
    <dbReference type="NCBI Taxonomy" id="1974604"/>
    <lineage>
        <taxon>Bacteria</taxon>
        <taxon>Candidatus Kaiseribacteriota</taxon>
    </lineage>
</organism>
<dbReference type="GO" id="GO:0003676">
    <property type="term" value="F:nucleic acid binding"/>
    <property type="evidence" value="ECO:0007669"/>
    <property type="project" value="InterPro"/>
</dbReference>
<gene>
    <name evidence="2" type="ORF">COT23_01555</name>
</gene>
<dbReference type="Pfam" id="PF13683">
    <property type="entry name" value="rve_3"/>
    <property type="match status" value="1"/>
</dbReference>
<dbReference type="InterPro" id="IPR039537">
    <property type="entry name" value="Retrotran_Ty1/copia-like"/>
</dbReference>